<dbReference type="SUPFAM" id="SSF56784">
    <property type="entry name" value="HAD-like"/>
    <property type="match status" value="1"/>
</dbReference>
<proteinExistence type="predicted"/>
<name>A0ABT0Q0J9_9RHOB</name>
<dbReference type="Proteomes" id="UP001203880">
    <property type="component" value="Unassembled WGS sequence"/>
</dbReference>
<dbReference type="EMBL" id="JAMFMB010000007">
    <property type="protein sequence ID" value="MCL6283308.1"/>
    <property type="molecule type" value="Genomic_DNA"/>
</dbReference>
<dbReference type="Gene3D" id="3.40.50.1000">
    <property type="entry name" value="HAD superfamily/HAD-like"/>
    <property type="match status" value="1"/>
</dbReference>
<accession>A0ABT0Q0J9</accession>
<dbReference type="SFLD" id="SFLDG01129">
    <property type="entry name" value="C1.5:_HAD__Beta-PGM__Phosphata"/>
    <property type="match status" value="1"/>
</dbReference>
<reference evidence="1" key="1">
    <citation type="submission" date="2022-05" db="EMBL/GenBank/DDBJ databases">
        <authorList>
            <person name="Park J.-S."/>
        </authorList>
    </citation>
    <scope>NUCLEOTIDE SEQUENCE</scope>
    <source>
        <strain evidence="1">2012CJ41-6</strain>
    </source>
</reference>
<dbReference type="InterPro" id="IPR036412">
    <property type="entry name" value="HAD-like_sf"/>
</dbReference>
<keyword evidence="2" id="KW-1185">Reference proteome</keyword>
<evidence type="ECO:0000313" key="2">
    <source>
        <dbReference type="Proteomes" id="UP001203880"/>
    </source>
</evidence>
<dbReference type="InterPro" id="IPR006439">
    <property type="entry name" value="HAD-SF_hydro_IA"/>
</dbReference>
<dbReference type="PANTHER" id="PTHR43611">
    <property type="entry name" value="ALPHA-D-GLUCOSE 1-PHOSPHATE PHOSPHATASE"/>
    <property type="match status" value="1"/>
</dbReference>
<organism evidence="1 2">
    <name type="scientific">Ruegeria spongiae</name>
    <dbReference type="NCBI Taxonomy" id="2942209"/>
    <lineage>
        <taxon>Bacteria</taxon>
        <taxon>Pseudomonadati</taxon>
        <taxon>Pseudomonadota</taxon>
        <taxon>Alphaproteobacteria</taxon>
        <taxon>Rhodobacterales</taxon>
        <taxon>Roseobacteraceae</taxon>
        <taxon>Ruegeria</taxon>
    </lineage>
</organism>
<sequence length="199" mass="21916">MKNVIFDFGNVLIRWRPYAALNGYFSTEAEMLTCFEQIDFFGWNAEQDRGRSWEDGLAIAARDYPEHAHIFHAYSNGLDAAHGERVPGMSDLVEALHRRGVGLFGLTNAAEASFQAVKRTAPEIGYMRDVVVSSREGLIKPSPEIFEMCLSRNGIQASDALFVDDSAGNCRGAEAMGIRAHLFTDAATLQADLRALGLL</sequence>
<dbReference type="CDD" id="cd02603">
    <property type="entry name" value="HAD_sEH-N_like"/>
    <property type="match status" value="1"/>
</dbReference>
<dbReference type="PRINTS" id="PR00413">
    <property type="entry name" value="HADHALOGNASE"/>
</dbReference>
<dbReference type="InterPro" id="IPR023214">
    <property type="entry name" value="HAD_sf"/>
</dbReference>
<protein>
    <submittedName>
        <fullName evidence="1">HAD family phosphatase</fullName>
    </submittedName>
</protein>
<comment type="caution">
    <text evidence="1">The sequence shown here is derived from an EMBL/GenBank/DDBJ whole genome shotgun (WGS) entry which is preliminary data.</text>
</comment>
<dbReference type="PANTHER" id="PTHR43611:SF3">
    <property type="entry name" value="FLAVIN MONONUCLEOTIDE HYDROLASE 1, CHLOROPLATIC"/>
    <property type="match status" value="1"/>
</dbReference>
<dbReference type="Pfam" id="PF00702">
    <property type="entry name" value="Hydrolase"/>
    <property type="match status" value="1"/>
</dbReference>
<dbReference type="NCBIfam" id="TIGR01509">
    <property type="entry name" value="HAD-SF-IA-v3"/>
    <property type="match status" value="1"/>
</dbReference>
<evidence type="ECO:0000313" key="1">
    <source>
        <dbReference type="EMBL" id="MCL6283308.1"/>
    </source>
</evidence>
<dbReference type="SFLD" id="SFLDS00003">
    <property type="entry name" value="Haloacid_Dehalogenase"/>
    <property type="match status" value="1"/>
</dbReference>
<dbReference type="RefSeq" id="WP_249708068.1">
    <property type="nucleotide sequence ID" value="NZ_JAMFMB010000007.1"/>
</dbReference>
<gene>
    <name evidence="1" type="ORF">M3P21_07160</name>
</gene>